<dbReference type="EMBL" id="PYLO01000001">
    <property type="protein sequence ID" value="PST38409.1"/>
    <property type="molecule type" value="Genomic_DNA"/>
</dbReference>
<dbReference type="AlphaFoldDB" id="A0A2T3FT24"/>
<dbReference type="GeneID" id="79841667"/>
<reference evidence="4 5" key="1">
    <citation type="submission" date="2018-03" db="EMBL/GenBank/DDBJ databases">
        <title>Lachnoclostridium SNUG30386 gen.nov., sp.nov., isolated from human faeces.</title>
        <authorList>
            <person name="Seo B."/>
            <person name="Jeon K."/>
            <person name="Ko G."/>
        </authorList>
    </citation>
    <scope>NUCLEOTIDE SEQUENCE [LARGE SCALE GENOMIC DNA]</scope>
    <source>
        <strain evidence="4 5">SNUG30386</strain>
    </source>
</reference>
<proteinExistence type="predicted"/>
<dbReference type="PANTHER" id="PTHR43080">
    <property type="entry name" value="CBS DOMAIN-CONTAINING PROTEIN CBSX3, MITOCHONDRIAL"/>
    <property type="match status" value="1"/>
</dbReference>
<evidence type="ECO:0000256" key="1">
    <source>
        <dbReference type="ARBA" id="ARBA00023122"/>
    </source>
</evidence>
<accession>A0A2T3FT24</accession>
<name>A0A2T3FT24_9CLOT</name>
<dbReference type="RefSeq" id="WP_022360124.1">
    <property type="nucleotide sequence ID" value="NZ_CAUWBW010000006.1"/>
</dbReference>
<dbReference type="CDD" id="cd09834">
    <property type="entry name" value="CBS_pair_bac"/>
    <property type="match status" value="1"/>
</dbReference>
<keyword evidence="1 2" id="KW-0129">CBS domain</keyword>
<feature type="domain" description="CBS" evidence="3">
    <location>
        <begin position="7"/>
        <end position="65"/>
    </location>
</feature>
<gene>
    <name evidence="4" type="ORF">C7U56_00095</name>
</gene>
<evidence type="ECO:0000259" key="3">
    <source>
        <dbReference type="PROSITE" id="PS51371"/>
    </source>
</evidence>
<dbReference type="InterPro" id="IPR046342">
    <property type="entry name" value="CBS_dom_sf"/>
</dbReference>
<dbReference type="SUPFAM" id="SSF54631">
    <property type="entry name" value="CBS-domain pair"/>
    <property type="match status" value="1"/>
</dbReference>
<comment type="caution">
    <text evidence="4">The sequence shown here is derived from an EMBL/GenBank/DDBJ whole genome shotgun (WGS) entry which is preliminary data.</text>
</comment>
<sequence length="131" mass="14914">MNILFFLTPKSEVIYVNEEDTVGQAMDTMEKYKYSAVPIITKAGRYAGTLTEGDLLWGLKNKTDLVQKGLEKVRITEIPRRSDNQPVLVNADMEDLLGKIMNQNFVPVLDDQKNFIGIITRKDVISYLCKK</sequence>
<dbReference type="Gene3D" id="3.10.580.10">
    <property type="entry name" value="CBS-domain"/>
    <property type="match status" value="1"/>
</dbReference>
<evidence type="ECO:0000313" key="4">
    <source>
        <dbReference type="EMBL" id="PST38409.1"/>
    </source>
</evidence>
<organism evidence="4 5">
    <name type="scientific">Clostridium fessum</name>
    <dbReference type="NCBI Taxonomy" id="2126740"/>
    <lineage>
        <taxon>Bacteria</taxon>
        <taxon>Bacillati</taxon>
        <taxon>Bacillota</taxon>
        <taxon>Clostridia</taxon>
        <taxon>Eubacteriales</taxon>
        <taxon>Clostridiaceae</taxon>
        <taxon>Clostridium</taxon>
    </lineage>
</organism>
<dbReference type="Pfam" id="PF00571">
    <property type="entry name" value="CBS"/>
    <property type="match status" value="2"/>
</dbReference>
<keyword evidence="5" id="KW-1185">Reference proteome</keyword>
<dbReference type="SMART" id="SM00116">
    <property type="entry name" value="CBS"/>
    <property type="match status" value="2"/>
</dbReference>
<dbReference type="PROSITE" id="PS51371">
    <property type="entry name" value="CBS"/>
    <property type="match status" value="1"/>
</dbReference>
<dbReference type="InterPro" id="IPR000644">
    <property type="entry name" value="CBS_dom"/>
</dbReference>
<dbReference type="PANTHER" id="PTHR43080:SF26">
    <property type="entry name" value="REGULATORY PROTEIN"/>
    <property type="match status" value="1"/>
</dbReference>
<protein>
    <submittedName>
        <fullName evidence="4">CBS domain-containing protein</fullName>
    </submittedName>
</protein>
<evidence type="ECO:0000256" key="2">
    <source>
        <dbReference type="PROSITE-ProRule" id="PRU00703"/>
    </source>
</evidence>
<dbReference type="InterPro" id="IPR051257">
    <property type="entry name" value="Diverse_CBS-Domain"/>
</dbReference>
<evidence type="ECO:0000313" key="5">
    <source>
        <dbReference type="Proteomes" id="UP000241048"/>
    </source>
</evidence>
<dbReference type="Proteomes" id="UP000241048">
    <property type="component" value="Unassembled WGS sequence"/>
</dbReference>